<dbReference type="RefSeq" id="WP_095097614.1">
    <property type="nucleotide sequence ID" value="NZ_CAMIQD010000001.1"/>
</dbReference>
<keyword evidence="3" id="KW-1003">Cell membrane</keyword>
<feature type="transmembrane region" description="Helical" evidence="7">
    <location>
        <begin position="263"/>
        <end position="283"/>
    </location>
</feature>
<feature type="transmembrane region" description="Helical" evidence="7">
    <location>
        <begin position="237"/>
        <end position="257"/>
    </location>
</feature>
<organism evidence="9 10">
    <name type="scientific">Serratia ficaria</name>
    <dbReference type="NCBI Taxonomy" id="61651"/>
    <lineage>
        <taxon>Bacteria</taxon>
        <taxon>Pseudomonadati</taxon>
        <taxon>Pseudomonadota</taxon>
        <taxon>Gammaproteobacteria</taxon>
        <taxon>Enterobacterales</taxon>
        <taxon>Yersiniaceae</taxon>
        <taxon>Serratia</taxon>
    </lineage>
</organism>
<evidence type="ECO:0000259" key="8">
    <source>
        <dbReference type="Pfam" id="PF00892"/>
    </source>
</evidence>
<dbReference type="OrthoDB" id="9814238at2"/>
<name>A0A240C126_SERFI</name>
<dbReference type="AlphaFoldDB" id="A0A240C126"/>
<sequence length="296" mass="30745">MRIKIGGTGQMILAMTISGTVGWPVVALGMPAVTVVFWRCAFGALAMLAVCALLGLLKRGALSGRQLGIAMLGGLALVLNWTLLFAAYAHASIAVATVTYHLQPFMLVGLGALLFGERLTANRLGWLLLAFGGMVLIVTGHSAGAGPDYLLGVLMALGAALMYAVAAAIVKQLKNLPPQLLVLIQLSVGALLLAPFAGVQAPAAPRDWLLLATLGLVHTGLMSFLLYSAIQKIPTSLVGALSFIYPAVAIVVDWAVFAHRLSLLQMLGTAAILGAAAGMNFGWRLPLPAMRADKAG</sequence>
<proteinExistence type="inferred from homology"/>
<feature type="transmembrane region" description="Helical" evidence="7">
    <location>
        <begin position="182"/>
        <end position="202"/>
    </location>
</feature>
<dbReference type="SUPFAM" id="SSF103481">
    <property type="entry name" value="Multidrug resistance efflux transporter EmrE"/>
    <property type="match status" value="2"/>
</dbReference>
<dbReference type="KEGG" id="sfj:SAMEA4384070_2537"/>
<keyword evidence="4 7" id="KW-0812">Transmembrane</keyword>
<dbReference type="Proteomes" id="UP000215134">
    <property type="component" value="Chromosome 1"/>
</dbReference>
<accession>A0A240C126</accession>
<dbReference type="EMBL" id="LT906479">
    <property type="protein sequence ID" value="SNW01707.1"/>
    <property type="molecule type" value="Genomic_DNA"/>
</dbReference>
<keyword evidence="5 7" id="KW-1133">Transmembrane helix</keyword>
<evidence type="ECO:0000256" key="5">
    <source>
        <dbReference type="ARBA" id="ARBA00022989"/>
    </source>
</evidence>
<feature type="transmembrane region" description="Helical" evidence="7">
    <location>
        <begin position="149"/>
        <end position="170"/>
    </location>
</feature>
<feature type="domain" description="EamA" evidence="8">
    <location>
        <begin position="151"/>
        <end position="280"/>
    </location>
</feature>
<comment type="similarity">
    <text evidence="2">Belongs to the EamA transporter family.</text>
</comment>
<dbReference type="InterPro" id="IPR037185">
    <property type="entry name" value="EmrE-like"/>
</dbReference>
<evidence type="ECO:0000256" key="3">
    <source>
        <dbReference type="ARBA" id="ARBA00022475"/>
    </source>
</evidence>
<dbReference type="PANTHER" id="PTHR22911:SF102">
    <property type="entry name" value="MEMBRANE PROTEIN"/>
    <property type="match status" value="1"/>
</dbReference>
<keyword evidence="6 7" id="KW-0472">Membrane</keyword>
<feature type="transmembrane region" description="Helical" evidence="7">
    <location>
        <begin position="94"/>
        <end position="115"/>
    </location>
</feature>
<feature type="transmembrane region" description="Helical" evidence="7">
    <location>
        <begin position="208"/>
        <end position="230"/>
    </location>
</feature>
<dbReference type="InterPro" id="IPR000620">
    <property type="entry name" value="EamA_dom"/>
</dbReference>
<feature type="transmembrane region" description="Helical" evidence="7">
    <location>
        <begin position="12"/>
        <end position="30"/>
    </location>
</feature>
<evidence type="ECO:0000256" key="7">
    <source>
        <dbReference type="SAM" id="Phobius"/>
    </source>
</evidence>
<evidence type="ECO:0000313" key="9">
    <source>
        <dbReference type="EMBL" id="SNW01707.1"/>
    </source>
</evidence>
<feature type="transmembrane region" description="Helical" evidence="7">
    <location>
        <begin position="69"/>
        <end position="88"/>
    </location>
</feature>
<dbReference type="Pfam" id="PF00892">
    <property type="entry name" value="EamA"/>
    <property type="match status" value="2"/>
</dbReference>
<evidence type="ECO:0000313" key="10">
    <source>
        <dbReference type="Proteomes" id="UP000215134"/>
    </source>
</evidence>
<dbReference type="GeneID" id="75027691"/>
<gene>
    <name evidence="9" type="ORF">SAMEA4384070_02537</name>
</gene>
<feature type="transmembrane region" description="Helical" evidence="7">
    <location>
        <begin position="124"/>
        <end position="143"/>
    </location>
</feature>
<comment type="subcellular location">
    <subcellularLocation>
        <location evidence="1">Cell membrane</location>
        <topology evidence="1">Multi-pass membrane protein</topology>
    </subcellularLocation>
</comment>
<keyword evidence="10" id="KW-1185">Reference proteome</keyword>
<reference evidence="9 10" key="1">
    <citation type="submission" date="2017-06" db="EMBL/GenBank/DDBJ databases">
        <authorList>
            <consortium name="Pathogen Informatics"/>
        </authorList>
    </citation>
    <scope>NUCLEOTIDE SEQUENCE [LARGE SCALE GENOMIC DNA]</scope>
    <source>
        <strain evidence="9 10">NCTC12148</strain>
    </source>
</reference>
<evidence type="ECO:0000256" key="4">
    <source>
        <dbReference type="ARBA" id="ARBA00022692"/>
    </source>
</evidence>
<evidence type="ECO:0000256" key="1">
    <source>
        <dbReference type="ARBA" id="ARBA00004651"/>
    </source>
</evidence>
<dbReference type="PANTHER" id="PTHR22911">
    <property type="entry name" value="ACYL-MALONYL CONDENSING ENZYME-RELATED"/>
    <property type="match status" value="1"/>
</dbReference>
<feature type="domain" description="EamA" evidence="8">
    <location>
        <begin position="12"/>
        <end position="139"/>
    </location>
</feature>
<evidence type="ECO:0000256" key="6">
    <source>
        <dbReference type="ARBA" id="ARBA00023136"/>
    </source>
</evidence>
<protein>
    <submittedName>
        <fullName evidence="9">Predicted permease, DMT superfamily</fullName>
    </submittedName>
</protein>
<evidence type="ECO:0000256" key="2">
    <source>
        <dbReference type="ARBA" id="ARBA00007362"/>
    </source>
</evidence>
<feature type="transmembrane region" description="Helical" evidence="7">
    <location>
        <begin position="36"/>
        <end position="57"/>
    </location>
</feature>
<dbReference type="GO" id="GO:0016020">
    <property type="term" value="C:membrane"/>
    <property type="evidence" value="ECO:0007669"/>
    <property type="project" value="InterPro"/>
</dbReference>